<dbReference type="InterPro" id="IPR052156">
    <property type="entry name" value="BCAA_Transport_ATP-bd_LivF"/>
</dbReference>
<dbReference type="CDD" id="cd03224">
    <property type="entry name" value="ABC_TM1139_LivF_branched"/>
    <property type="match status" value="1"/>
</dbReference>
<dbReference type="PROSITE" id="PS00211">
    <property type="entry name" value="ABC_TRANSPORTER_1"/>
    <property type="match status" value="1"/>
</dbReference>
<evidence type="ECO:0000259" key="6">
    <source>
        <dbReference type="PROSITE" id="PS50893"/>
    </source>
</evidence>
<dbReference type="SUPFAM" id="SSF52540">
    <property type="entry name" value="P-loop containing nucleoside triphosphate hydrolases"/>
    <property type="match status" value="1"/>
</dbReference>
<evidence type="ECO:0000256" key="4">
    <source>
        <dbReference type="ARBA" id="ARBA00022840"/>
    </source>
</evidence>
<dbReference type="InterPro" id="IPR027417">
    <property type="entry name" value="P-loop_NTPase"/>
</dbReference>
<feature type="domain" description="ABC transporter" evidence="6">
    <location>
        <begin position="9"/>
        <end position="241"/>
    </location>
</feature>
<protein>
    <submittedName>
        <fullName evidence="7">Unannotated protein</fullName>
    </submittedName>
</protein>
<accession>A0A6J7AB12</accession>
<dbReference type="EMBL" id="CAFABE010000048">
    <property type="protein sequence ID" value="CAB4830005.1"/>
    <property type="molecule type" value="Genomic_DNA"/>
</dbReference>
<sequence>MSDPMGNIMEVEHVDAAYGPYRALFDVSFTIPAGGVVALIGSNGAGKSTVARTITGLVQATAGTIRFDGVDVTQKPAWQIARLGVASVVEGRGVFSQLTVEENLTLTFRQRGTRKELSRNLEKAYESFPALGERRTQMAGTLSGGQQRLLSLAKVLVIPPKLLVADELSLGLAPVVIDMVYQGLEKIRAAGTALLIVEQQVDRVLKISDKAVVLDRGSVTFEGPTNEAGNVIESLLARRERAGSTAAKLVDEAVNDGVDPEHVVSKLVDEATKGLDA</sequence>
<name>A0A6J7AB12_9ZZZZ</name>
<gene>
    <name evidence="7" type="ORF">UFOPK3164_01070</name>
    <name evidence="8" type="ORF">UFOPK3427_01411</name>
    <name evidence="9" type="ORF">UFOPK4112_00890</name>
</gene>
<dbReference type="GO" id="GO:0015658">
    <property type="term" value="F:branched-chain amino acid transmembrane transporter activity"/>
    <property type="evidence" value="ECO:0007669"/>
    <property type="project" value="TreeGrafter"/>
</dbReference>
<dbReference type="Gene3D" id="3.40.50.300">
    <property type="entry name" value="P-loop containing nucleotide triphosphate hydrolases"/>
    <property type="match status" value="1"/>
</dbReference>
<organism evidence="7">
    <name type="scientific">freshwater metagenome</name>
    <dbReference type="NCBI Taxonomy" id="449393"/>
    <lineage>
        <taxon>unclassified sequences</taxon>
        <taxon>metagenomes</taxon>
        <taxon>ecological metagenomes</taxon>
    </lineage>
</organism>
<evidence type="ECO:0000313" key="9">
    <source>
        <dbReference type="EMBL" id="CAB5020571.1"/>
    </source>
</evidence>
<evidence type="ECO:0000256" key="1">
    <source>
        <dbReference type="ARBA" id="ARBA00005417"/>
    </source>
</evidence>
<dbReference type="EMBL" id="CAFBLT010000001">
    <property type="protein sequence ID" value="CAB4879648.1"/>
    <property type="molecule type" value="Genomic_DNA"/>
</dbReference>
<evidence type="ECO:0000313" key="7">
    <source>
        <dbReference type="EMBL" id="CAB4830005.1"/>
    </source>
</evidence>
<dbReference type="SMART" id="SM00382">
    <property type="entry name" value="AAA"/>
    <property type="match status" value="1"/>
</dbReference>
<dbReference type="PANTHER" id="PTHR43820">
    <property type="entry name" value="HIGH-AFFINITY BRANCHED-CHAIN AMINO ACID TRANSPORT ATP-BINDING PROTEIN LIVF"/>
    <property type="match status" value="1"/>
</dbReference>
<dbReference type="GO" id="GO:0015807">
    <property type="term" value="P:L-amino acid transport"/>
    <property type="evidence" value="ECO:0007669"/>
    <property type="project" value="TreeGrafter"/>
</dbReference>
<evidence type="ECO:0000313" key="8">
    <source>
        <dbReference type="EMBL" id="CAB4879648.1"/>
    </source>
</evidence>
<keyword evidence="4" id="KW-0067">ATP-binding</keyword>
<comment type="similarity">
    <text evidence="1">Belongs to the ABC transporter superfamily.</text>
</comment>
<keyword evidence="2" id="KW-0813">Transport</keyword>
<reference evidence="7" key="1">
    <citation type="submission" date="2020-05" db="EMBL/GenBank/DDBJ databases">
        <authorList>
            <person name="Chiriac C."/>
            <person name="Salcher M."/>
            <person name="Ghai R."/>
            <person name="Kavagutti S V."/>
        </authorList>
    </citation>
    <scope>NUCLEOTIDE SEQUENCE</scope>
</reference>
<proteinExistence type="inferred from homology"/>
<dbReference type="InterPro" id="IPR017871">
    <property type="entry name" value="ABC_transporter-like_CS"/>
</dbReference>
<dbReference type="Pfam" id="PF00005">
    <property type="entry name" value="ABC_tran"/>
    <property type="match status" value="1"/>
</dbReference>
<evidence type="ECO:0000256" key="2">
    <source>
        <dbReference type="ARBA" id="ARBA00022448"/>
    </source>
</evidence>
<keyword evidence="5" id="KW-0029">Amino-acid transport</keyword>
<dbReference type="GO" id="GO:0005524">
    <property type="term" value="F:ATP binding"/>
    <property type="evidence" value="ECO:0007669"/>
    <property type="project" value="UniProtKB-KW"/>
</dbReference>
<keyword evidence="3" id="KW-0547">Nucleotide-binding</keyword>
<dbReference type="InterPro" id="IPR003593">
    <property type="entry name" value="AAA+_ATPase"/>
</dbReference>
<evidence type="ECO:0000256" key="5">
    <source>
        <dbReference type="ARBA" id="ARBA00022970"/>
    </source>
</evidence>
<dbReference type="AlphaFoldDB" id="A0A6J7AB12"/>
<dbReference type="PANTHER" id="PTHR43820:SF4">
    <property type="entry name" value="HIGH-AFFINITY BRANCHED-CHAIN AMINO ACID TRANSPORT ATP-BINDING PROTEIN LIVF"/>
    <property type="match status" value="1"/>
</dbReference>
<evidence type="ECO:0000256" key="3">
    <source>
        <dbReference type="ARBA" id="ARBA00022741"/>
    </source>
</evidence>
<dbReference type="EMBL" id="CAFBPM010000007">
    <property type="protein sequence ID" value="CAB5020571.1"/>
    <property type="molecule type" value="Genomic_DNA"/>
</dbReference>
<dbReference type="PROSITE" id="PS50893">
    <property type="entry name" value="ABC_TRANSPORTER_2"/>
    <property type="match status" value="1"/>
</dbReference>
<dbReference type="InterPro" id="IPR003439">
    <property type="entry name" value="ABC_transporter-like_ATP-bd"/>
</dbReference>
<dbReference type="GO" id="GO:0016887">
    <property type="term" value="F:ATP hydrolysis activity"/>
    <property type="evidence" value="ECO:0007669"/>
    <property type="project" value="InterPro"/>
</dbReference>